<proteinExistence type="predicted"/>
<keyword evidence="3" id="KW-1185">Reference proteome</keyword>
<gene>
    <name evidence="2" type="ORF">SELMODRAFT_417803</name>
</gene>
<dbReference type="PROSITE" id="PS50206">
    <property type="entry name" value="RHODANESE_3"/>
    <property type="match status" value="1"/>
</dbReference>
<dbReference type="InterPro" id="IPR043186">
    <property type="entry name" value="Str14"/>
</dbReference>
<dbReference type="PANTHER" id="PTHR44920">
    <property type="entry name" value="RHODANESE-LIKE DOMAIN-CONTAINING PROTEIN 14, CHLOROPLASTIC-RELATED"/>
    <property type="match status" value="1"/>
</dbReference>
<dbReference type="eggNOG" id="ENOG502RRGG">
    <property type="taxonomic scope" value="Eukaryota"/>
</dbReference>
<feature type="domain" description="Rhodanese" evidence="1">
    <location>
        <begin position="57"/>
        <end position="135"/>
    </location>
</feature>
<dbReference type="Gramene" id="EFJ21297">
    <property type="protein sequence ID" value="EFJ21297"/>
    <property type="gene ID" value="SELMODRAFT_417803"/>
</dbReference>
<dbReference type="KEGG" id="smo:SELMODRAFT_417803"/>
<dbReference type="Gene3D" id="3.40.250.10">
    <property type="entry name" value="Rhodanese-like domain"/>
    <property type="match status" value="1"/>
</dbReference>
<dbReference type="OMA" id="DCDEAYK"/>
<evidence type="ECO:0000259" key="1">
    <source>
        <dbReference type="PROSITE" id="PS50206"/>
    </source>
</evidence>
<dbReference type="InterPro" id="IPR001763">
    <property type="entry name" value="Rhodanese-like_dom"/>
</dbReference>
<dbReference type="PANTHER" id="PTHR44920:SF2">
    <property type="entry name" value="RHODANESE DOMAIN-CONTAINING PROTEIN"/>
    <property type="match status" value="1"/>
</dbReference>
<evidence type="ECO:0000313" key="3">
    <source>
        <dbReference type="Proteomes" id="UP000001514"/>
    </source>
</evidence>
<reference evidence="2 3" key="1">
    <citation type="journal article" date="2011" name="Science">
        <title>The Selaginella genome identifies genetic changes associated with the evolution of vascular plants.</title>
        <authorList>
            <person name="Banks J.A."/>
            <person name="Nishiyama T."/>
            <person name="Hasebe M."/>
            <person name="Bowman J.L."/>
            <person name="Gribskov M."/>
            <person name="dePamphilis C."/>
            <person name="Albert V.A."/>
            <person name="Aono N."/>
            <person name="Aoyama T."/>
            <person name="Ambrose B.A."/>
            <person name="Ashton N.W."/>
            <person name="Axtell M.J."/>
            <person name="Barker E."/>
            <person name="Barker M.S."/>
            <person name="Bennetzen J.L."/>
            <person name="Bonawitz N.D."/>
            <person name="Chapple C."/>
            <person name="Cheng C."/>
            <person name="Correa L.G."/>
            <person name="Dacre M."/>
            <person name="DeBarry J."/>
            <person name="Dreyer I."/>
            <person name="Elias M."/>
            <person name="Engstrom E.M."/>
            <person name="Estelle M."/>
            <person name="Feng L."/>
            <person name="Finet C."/>
            <person name="Floyd S.K."/>
            <person name="Frommer W.B."/>
            <person name="Fujita T."/>
            <person name="Gramzow L."/>
            <person name="Gutensohn M."/>
            <person name="Harholt J."/>
            <person name="Hattori M."/>
            <person name="Heyl A."/>
            <person name="Hirai T."/>
            <person name="Hiwatashi Y."/>
            <person name="Ishikawa M."/>
            <person name="Iwata M."/>
            <person name="Karol K.G."/>
            <person name="Koehler B."/>
            <person name="Kolukisaoglu U."/>
            <person name="Kubo M."/>
            <person name="Kurata T."/>
            <person name="Lalonde S."/>
            <person name="Li K."/>
            <person name="Li Y."/>
            <person name="Litt A."/>
            <person name="Lyons E."/>
            <person name="Manning G."/>
            <person name="Maruyama T."/>
            <person name="Michael T.P."/>
            <person name="Mikami K."/>
            <person name="Miyazaki S."/>
            <person name="Morinaga S."/>
            <person name="Murata T."/>
            <person name="Mueller-Roeber B."/>
            <person name="Nelson D.R."/>
            <person name="Obara M."/>
            <person name="Oguri Y."/>
            <person name="Olmstead R.G."/>
            <person name="Onodera N."/>
            <person name="Petersen B.L."/>
            <person name="Pils B."/>
            <person name="Prigge M."/>
            <person name="Rensing S.A."/>
            <person name="Riano-Pachon D.M."/>
            <person name="Roberts A.W."/>
            <person name="Sato Y."/>
            <person name="Scheller H.V."/>
            <person name="Schulz B."/>
            <person name="Schulz C."/>
            <person name="Shakirov E.V."/>
            <person name="Shibagaki N."/>
            <person name="Shinohara N."/>
            <person name="Shippen D.E."/>
            <person name="Soerensen I."/>
            <person name="Sotooka R."/>
            <person name="Sugimoto N."/>
            <person name="Sugita M."/>
            <person name="Sumikawa N."/>
            <person name="Tanurdzic M."/>
            <person name="Theissen G."/>
            <person name="Ulvskov P."/>
            <person name="Wakazuki S."/>
            <person name="Weng J.K."/>
            <person name="Willats W.W."/>
            <person name="Wipf D."/>
            <person name="Wolf P.G."/>
            <person name="Yang L."/>
            <person name="Zimmer A.D."/>
            <person name="Zhu Q."/>
            <person name="Mitros T."/>
            <person name="Hellsten U."/>
            <person name="Loque D."/>
            <person name="Otillar R."/>
            <person name="Salamov A."/>
            <person name="Schmutz J."/>
            <person name="Shapiro H."/>
            <person name="Lindquist E."/>
            <person name="Lucas S."/>
            <person name="Rokhsar D."/>
            <person name="Grigoriev I.V."/>
        </authorList>
    </citation>
    <scope>NUCLEOTIDE SEQUENCE [LARGE SCALE GENOMIC DNA]</scope>
</reference>
<dbReference type="InterPro" id="IPR036873">
    <property type="entry name" value="Rhodanese-like_dom_sf"/>
</dbReference>
<accession>D8S3N9</accession>
<dbReference type="Proteomes" id="UP000001514">
    <property type="component" value="Unassembled WGS sequence"/>
</dbReference>
<organism evidence="3">
    <name type="scientific">Selaginella moellendorffii</name>
    <name type="common">Spikemoss</name>
    <dbReference type="NCBI Taxonomy" id="88036"/>
    <lineage>
        <taxon>Eukaryota</taxon>
        <taxon>Viridiplantae</taxon>
        <taxon>Streptophyta</taxon>
        <taxon>Embryophyta</taxon>
        <taxon>Tracheophyta</taxon>
        <taxon>Lycopodiopsida</taxon>
        <taxon>Selaginellales</taxon>
        <taxon>Selaginellaceae</taxon>
        <taxon>Selaginella</taxon>
    </lineage>
</organism>
<dbReference type="HOGENOM" id="CLU_1848538_0_0_1"/>
<dbReference type="AlphaFoldDB" id="D8S3N9"/>
<dbReference type="InParanoid" id="D8S3N9"/>
<evidence type="ECO:0000313" key="2">
    <source>
        <dbReference type="EMBL" id="EFJ21297.1"/>
    </source>
</evidence>
<dbReference type="SUPFAM" id="SSF52821">
    <property type="entry name" value="Rhodanese/Cell cycle control phosphatase"/>
    <property type="match status" value="1"/>
</dbReference>
<name>D8S3N9_SELML</name>
<protein>
    <recommendedName>
        <fullName evidence="1">Rhodanese domain-containing protein</fullName>
    </recommendedName>
</protein>
<dbReference type="EMBL" id="GL377600">
    <property type="protein sequence ID" value="EFJ21297.1"/>
    <property type="molecule type" value="Genomic_DNA"/>
</dbReference>
<sequence>MEAKLNKLKADVAARNGYVGSLFDDAFKYTAWIEIHRKLTERNLVSLDCDEAYKMMKSGDAVLIDVRECQPFEKVHGEGTKSAPLFRQIQGNDLKANARRLGFALLTNFSGTERNPEFVEKALDAVNGDKNKKIIESGI</sequence>